<dbReference type="EMBL" id="LT607751">
    <property type="protein sequence ID" value="SCG60164.1"/>
    <property type="molecule type" value="Genomic_DNA"/>
</dbReference>
<reference evidence="1 2" key="1">
    <citation type="submission" date="2016-06" db="EMBL/GenBank/DDBJ databases">
        <authorList>
            <person name="Kjaerup R.B."/>
            <person name="Dalgaard T.S."/>
            <person name="Juul-Madsen H.R."/>
        </authorList>
    </citation>
    <scope>NUCLEOTIDE SEQUENCE [LARGE SCALE GENOMIC DNA]</scope>
    <source>
        <strain evidence="1 2">DSM 45097</strain>
    </source>
</reference>
<keyword evidence="2" id="KW-1185">Reference proteome</keyword>
<evidence type="ECO:0000313" key="2">
    <source>
        <dbReference type="Proteomes" id="UP000198210"/>
    </source>
</evidence>
<dbReference type="AlphaFoldDB" id="A0A1C5IPB8"/>
<dbReference type="Proteomes" id="UP000198210">
    <property type="component" value="Chromosome I"/>
</dbReference>
<evidence type="ECO:0000313" key="1">
    <source>
        <dbReference type="EMBL" id="SCG60164.1"/>
    </source>
</evidence>
<organism evidence="1 2">
    <name type="scientific">Micromonospora siamensis</name>
    <dbReference type="NCBI Taxonomy" id="299152"/>
    <lineage>
        <taxon>Bacteria</taxon>
        <taxon>Bacillati</taxon>
        <taxon>Actinomycetota</taxon>
        <taxon>Actinomycetes</taxon>
        <taxon>Micromonosporales</taxon>
        <taxon>Micromonosporaceae</taxon>
        <taxon>Micromonospora</taxon>
    </lineage>
</organism>
<protein>
    <recommendedName>
        <fullName evidence="3">SUKH-4 immunity protein</fullName>
    </recommendedName>
</protein>
<accession>A0A1C5IPB8</accession>
<gene>
    <name evidence="1" type="ORF">GA0074704_3655</name>
</gene>
<proteinExistence type="predicted"/>
<evidence type="ECO:0008006" key="3">
    <source>
        <dbReference type="Google" id="ProtNLM"/>
    </source>
</evidence>
<name>A0A1C5IPB8_9ACTN</name>
<sequence>MSSHDQLLARLRTTPATADALAGFFEFDVTRDEPIEDVGVASGAALVPIAGDSTGGCYFLCGDGPCPPVVFMTSEGQGGLIADSLPEVLALIVGLPYWQDCLKFSAGGDLDQMRTAAARLEHDLLQDDSQVRQPRRQVYRELGLSATSPQELVARLHEAVVRTEPDFVLLDPDGNAYASLFNTFRVSDNPDWR</sequence>
<dbReference type="RefSeq" id="WP_088971624.1">
    <property type="nucleotide sequence ID" value="NZ_JBHLYF010000043.1"/>
</dbReference>